<dbReference type="InterPro" id="IPR036097">
    <property type="entry name" value="HisK_dim/P_sf"/>
</dbReference>
<dbReference type="SUPFAM" id="SSF52172">
    <property type="entry name" value="CheY-like"/>
    <property type="match status" value="1"/>
</dbReference>
<dbReference type="Pfam" id="PF07695">
    <property type="entry name" value="7TMR-DISM_7TM"/>
    <property type="match status" value="1"/>
</dbReference>
<comment type="caution">
    <text evidence="17">The sequence shown here is derived from an EMBL/GenBank/DDBJ whole genome shotgun (WGS) entry which is preliminary data.</text>
</comment>
<keyword evidence="10" id="KW-0902">Two-component regulatory system</keyword>
<dbReference type="GO" id="GO:0005886">
    <property type="term" value="C:plasma membrane"/>
    <property type="evidence" value="ECO:0007669"/>
    <property type="project" value="UniProtKB-SubCell"/>
</dbReference>
<feature type="transmembrane region" description="Helical" evidence="14">
    <location>
        <begin position="360"/>
        <end position="380"/>
    </location>
</feature>
<protein>
    <recommendedName>
        <fullName evidence="3">histidine kinase</fullName>
        <ecNumber evidence="3">2.7.13.3</ecNumber>
    </recommendedName>
</protein>
<dbReference type="Pfam" id="PF00512">
    <property type="entry name" value="HisKA"/>
    <property type="match status" value="1"/>
</dbReference>
<dbReference type="GO" id="GO:0000155">
    <property type="term" value="F:phosphorelay sensor kinase activity"/>
    <property type="evidence" value="ECO:0007669"/>
    <property type="project" value="InterPro"/>
</dbReference>
<dbReference type="SUPFAM" id="SSF47384">
    <property type="entry name" value="Homodimeric domain of signal transducing histidine kinase"/>
    <property type="match status" value="1"/>
</dbReference>
<keyword evidence="18" id="KW-1185">Reference proteome</keyword>
<reference evidence="17 18" key="1">
    <citation type="submission" date="2018-04" db="EMBL/GenBank/DDBJ databases">
        <title>Camelliibacillus theae gen. nov., sp. nov., isolated from Pu'er tea.</title>
        <authorList>
            <person name="Niu L."/>
        </authorList>
    </citation>
    <scope>NUCLEOTIDE SEQUENCE [LARGE SCALE GENOMIC DNA]</scope>
    <source>
        <strain evidence="17 18">T8</strain>
    </source>
</reference>
<dbReference type="Gene3D" id="1.10.287.130">
    <property type="match status" value="1"/>
</dbReference>
<feature type="transmembrane region" description="Helical" evidence="14">
    <location>
        <begin position="330"/>
        <end position="348"/>
    </location>
</feature>
<feature type="region of interest" description="Disordered" evidence="13">
    <location>
        <begin position="655"/>
        <end position="687"/>
    </location>
</feature>
<organism evidence="17 18">
    <name type="scientific">Pueribacillus theae</name>
    <dbReference type="NCBI Taxonomy" id="2171751"/>
    <lineage>
        <taxon>Bacteria</taxon>
        <taxon>Bacillati</taxon>
        <taxon>Bacillota</taxon>
        <taxon>Bacilli</taxon>
        <taxon>Bacillales</taxon>
        <taxon>Bacillaceae</taxon>
        <taxon>Pueribacillus</taxon>
    </lineage>
</organism>
<dbReference type="SMART" id="SM00387">
    <property type="entry name" value="HATPase_c"/>
    <property type="match status" value="2"/>
</dbReference>
<dbReference type="SUPFAM" id="SSF55874">
    <property type="entry name" value="ATPase domain of HSP90 chaperone/DNA topoisomerase II/histidine kinase"/>
    <property type="match status" value="2"/>
</dbReference>
<dbReference type="Proteomes" id="UP000245998">
    <property type="component" value="Unassembled WGS sequence"/>
</dbReference>
<dbReference type="Pfam" id="PF00072">
    <property type="entry name" value="Response_reg"/>
    <property type="match status" value="1"/>
</dbReference>
<feature type="transmembrane region" description="Helical" evidence="14">
    <location>
        <begin position="239"/>
        <end position="264"/>
    </location>
</feature>
<keyword evidence="11 14" id="KW-0472">Membrane</keyword>
<accession>A0A2U1JX96</accession>
<feature type="domain" description="Response regulatory" evidence="16">
    <location>
        <begin position="696"/>
        <end position="812"/>
    </location>
</feature>
<dbReference type="InterPro" id="IPR003594">
    <property type="entry name" value="HATPase_dom"/>
</dbReference>
<evidence type="ECO:0000256" key="13">
    <source>
        <dbReference type="SAM" id="MobiDB-lite"/>
    </source>
</evidence>
<evidence type="ECO:0000259" key="16">
    <source>
        <dbReference type="PROSITE" id="PS50110"/>
    </source>
</evidence>
<dbReference type="PANTHER" id="PTHR43047">
    <property type="entry name" value="TWO-COMPONENT HISTIDINE PROTEIN KINASE"/>
    <property type="match status" value="1"/>
</dbReference>
<evidence type="ECO:0000313" key="17">
    <source>
        <dbReference type="EMBL" id="PWA09443.1"/>
    </source>
</evidence>
<dbReference type="InterPro" id="IPR011623">
    <property type="entry name" value="7TMR_DISM_rcpt_extracell_dom1"/>
</dbReference>
<keyword evidence="8" id="KW-0418">Kinase</keyword>
<feature type="transmembrane region" description="Helical" evidence="14">
    <location>
        <begin position="302"/>
        <end position="324"/>
    </location>
</feature>
<gene>
    <name evidence="17" type="ORF">DCC39_13165</name>
</gene>
<dbReference type="CDD" id="cd00082">
    <property type="entry name" value="HisKA"/>
    <property type="match status" value="1"/>
</dbReference>
<evidence type="ECO:0000256" key="6">
    <source>
        <dbReference type="ARBA" id="ARBA00022679"/>
    </source>
</evidence>
<dbReference type="CDD" id="cd17574">
    <property type="entry name" value="REC_OmpR"/>
    <property type="match status" value="1"/>
</dbReference>
<dbReference type="InterPro" id="IPR008979">
    <property type="entry name" value="Galactose-bd-like_sf"/>
</dbReference>
<dbReference type="SUPFAM" id="SSF49785">
    <property type="entry name" value="Galactose-binding domain-like"/>
    <property type="match status" value="1"/>
</dbReference>
<keyword evidence="4" id="KW-1003">Cell membrane</keyword>
<dbReference type="PANTHER" id="PTHR43047:SF72">
    <property type="entry name" value="OSMOSENSING HISTIDINE PROTEIN KINASE SLN1"/>
    <property type="match status" value="1"/>
</dbReference>
<evidence type="ECO:0000256" key="2">
    <source>
        <dbReference type="ARBA" id="ARBA00004236"/>
    </source>
</evidence>
<dbReference type="PROSITE" id="PS50109">
    <property type="entry name" value="HIS_KIN"/>
    <property type="match status" value="2"/>
</dbReference>
<dbReference type="InterPro" id="IPR005467">
    <property type="entry name" value="His_kinase_dom"/>
</dbReference>
<dbReference type="Gene3D" id="3.40.50.2300">
    <property type="match status" value="1"/>
</dbReference>
<dbReference type="Pfam" id="PF06580">
    <property type="entry name" value="His_kinase"/>
    <property type="match status" value="1"/>
</dbReference>
<dbReference type="GO" id="GO:0009927">
    <property type="term" value="F:histidine phosphotransfer kinase activity"/>
    <property type="evidence" value="ECO:0007669"/>
    <property type="project" value="TreeGrafter"/>
</dbReference>
<dbReference type="EMBL" id="QCZG01000029">
    <property type="protein sequence ID" value="PWA09443.1"/>
    <property type="molecule type" value="Genomic_DNA"/>
</dbReference>
<dbReference type="Gene3D" id="2.60.120.260">
    <property type="entry name" value="Galactose-binding domain-like"/>
    <property type="match status" value="1"/>
</dbReference>
<evidence type="ECO:0000313" key="18">
    <source>
        <dbReference type="Proteomes" id="UP000245998"/>
    </source>
</evidence>
<dbReference type="PROSITE" id="PS50110">
    <property type="entry name" value="RESPONSE_REGULATORY"/>
    <property type="match status" value="1"/>
</dbReference>
<dbReference type="SMART" id="SM00448">
    <property type="entry name" value="REC"/>
    <property type="match status" value="1"/>
</dbReference>
<evidence type="ECO:0000256" key="5">
    <source>
        <dbReference type="ARBA" id="ARBA00022553"/>
    </source>
</evidence>
<evidence type="ECO:0000256" key="10">
    <source>
        <dbReference type="ARBA" id="ARBA00023012"/>
    </source>
</evidence>
<dbReference type="InterPro" id="IPR003661">
    <property type="entry name" value="HisK_dim/P_dom"/>
</dbReference>
<evidence type="ECO:0000259" key="15">
    <source>
        <dbReference type="PROSITE" id="PS50109"/>
    </source>
</evidence>
<keyword evidence="14" id="KW-0812">Transmembrane</keyword>
<comment type="catalytic activity">
    <reaction evidence="1">
        <text>ATP + protein L-histidine = ADP + protein N-phospho-L-histidine.</text>
        <dbReference type="EC" id="2.7.13.3"/>
    </reaction>
</comment>
<feature type="compositionally biased region" description="Polar residues" evidence="13">
    <location>
        <begin position="655"/>
        <end position="674"/>
    </location>
</feature>
<dbReference type="OrthoDB" id="9809348at2"/>
<evidence type="ECO:0000256" key="7">
    <source>
        <dbReference type="ARBA" id="ARBA00022741"/>
    </source>
</evidence>
<evidence type="ECO:0000256" key="9">
    <source>
        <dbReference type="ARBA" id="ARBA00022840"/>
    </source>
</evidence>
<keyword evidence="7" id="KW-0547">Nucleotide-binding</keyword>
<dbReference type="InterPro" id="IPR001789">
    <property type="entry name" value="Sig_transdc_resp-reg_receiver"/>
</dbReference>
<evidence type="ECO:0000256" key="8">
    <source>
        <dbReference type="ARBA" id="ARBA00022777"/>
    </source>
</evidence>
<evidence type="ECO:0000256" key="1">
    <source>
        <dbReference type="ARBA" id="ARBA00000085"/>
    </source>
</evidence>
<feature type="domain" description="Histidine kinase" evidence="15">
    <location>
        <begin position="434"/>
        <end position="652"/>
    </location>
</feature>
<keyword evidence="14" id="KW-1133">Transmembrane helix</keyword>
<dbReference type="Pfam" id="PF02518">
    <property type="entry name" value="HATPase_c"/>
    <property type="match status" value="2"/>
</dbReference>
<dbReference type="SMART" id="SM00388">
    <property type="entry name" value="HisKA"/>
    <property type="match status" value="1"/>
</dbReference>
<dbReference type="RefSeq" id="WP_116555372.1">
    <property type="nucleotide sequence ID" value="NZ_QCZG01000029.1"/>
</dbReference>
<dbReference type="InterPro" id="IPR036890">
    <property type="entry name" value="HATPase_C_sf"/>
</dbReference>
<evidence type="ECO:0000256" key="11">
    <source>
        <dbReference type="ARBA" id="ARBA00023136"/>
    </source>
</evidence>
<dbReference type="GO" id="GO:0005524">
    <property type="term" value="F:ATP binding"/>
    <property type="evidence" value="ECO:0007669"/>
    <property type="project" value="UniProtKB-KW"/>
</dbReference>
<keyword evidence="5 12" id="KW-0597">Phosphoprotein</keyword>
<feature type="domain" description="Histidine kinase" evidence="15">
    <location>
        <begin position="923"/>
        <end position="1022"/>
    </location>
</feature>
<keyword evidence="9" id="KW-0067">ATP-binding</keyword>
<comment type="subcellular location">
    <subcellularLocation>
        <location evidence="2">Cell membrane</location>
    </subcellularLocation>
</comment>
<dbReference type="InterPro" id="IPR004358">
    <property type="entry name" value="Sig_transdc_His_kin-like_C"/>
</dbReference>
<sequence>MPIKKVIFIVSVFLSILTVFRFVWLNLYTTPNHPHANQGVLDLRNWEQISDSSITLDGEWEFYPNTLLMQRNADPLFPEKGSEFIQVPGNWDFADEASSTYGFGSYRLRILVDQEKGKTYGIRLPNISSSSEVYVNRELIARSGKPGKNRQQYKPLNVPYTTYFTLEEAGEIELVIQVANYDNPRNGGIIRSLKFGLADPLNRDTGFAINVVLVACIIYMLHALYSFIIFLVGNRDRRFLYFSFMIVCVVLGTLIGERLLFAWFPFHFDWSIKVTNLALIAGGYFLLQFIKQQLPDFLRAKLVIPYVTVCGISALVTLFLPASYNLVLTQFYSIVVLIPCILTISVMYRSATWIDKSNILLLLAVISAVYSFIWLLIINVLKIEMISYPFDLMIAMICFATYWFKRYFSTLADSQTMTIQLQEADKRKDDFLVTVAHEMRNPLHGILNISQAVVEREKGTIRKKSVQDLELLITVGRRMSLLLNDLLELERFKENRIAIHPKGVSVHSVAEAVMDMLRFMAHGKTIQLVNRIPSNFPDVFADENRLNQILFNLLYNAVKYSHDGEVSVSAYVQEGWARISIADNGVGIDEEFLDKVFEPYEQASRGAILNDSGIGLGLSICKQLVELHGGILEVSSTLNQGSVFTFTLRLSTPSTQQRDVTSAPTEAGNEQSASAAEAFDGSRDVADENSTSRSIRILAVDDDPVNLKVLESTFSMAPYEIFTATNGQDALSMLDRYKWDIIIADVMMPNMSGYELTSHIRAQYSITELPVLLLTAYNRNEDIEAGFRAGANDYVTKPMNAVELKSRVQSLTKLRRSVSERLRMEAAWLQAQIKPHFIINTFNSIAALGRIDLDRMDALIEELSNYIRLSIDFQNSDGVAPLNDELQLVRSYLFILKERFGDRLHVVWDVDDYIQSDIPPLTIQPLVENAIDHGILKRAKGGEVRIRLKDEGQFIEVSIMDNGEGMDEERLKQLLDRKSGKRSGIGLLNIDRRLKQLYGKGLEIKSKLGEGTTISFKIPKMLN</sequence>
<name>A0A2U1JX96_9BACI</name>
<dbReference type="InterPro" id="IPR011006">
    <property type="entry name" value="CheY-like_superfamily"/>
</dbReference>
<dbReference type="FunFam" id="3.30.565.10:FF:000023">
    <property type="entry name" value="PAS domain-containing sensor histidine kinase"/>
    <property type="match status" value="1"/>
</dbReference>
<feature type="modified residue" description="4-aspartylphosphate" evidence="12">
    <location>
        <position position="745"/>
    </location>
</feature>
<evidence type="ECO:0000256" key="14">
    <source>
        <dbReference type="SAM" id="Phobius"/>
    </source>
</evidence>
<dbReference type="AlphaFoldDB" id="A0A2U1JX96"/>
<dbReference type="EC" id="2.7.13.3" evidence="3"/>
<dbReference type="Gene3D" id="3.30.565.10">
    <property type="entry name" value="Histidine kinase-like ATPase, C-terminal domain"/>
    <property type="match status" value="2"/>
</dbReference>
<evidence type="ECO:0000256" key="3">
    <source>
        <dbReference type="ARBA" id="ARBA00012438"/>
    </source>
</evidence>
<proteinExistence type="predicted"/>
<feature type="transmembrane region" description="Helical" evidence="14">
    <location>
        <begin position="270"/>
        <end position="290"/>
    </location>
</feature>
<dbReference type="PRINTS" id="PR00344">
    <property type="entry name" value="BCTRLSENSOR"/>
</dbReference>
<dbReference type="InterPro" id="IPR010559">
    <property type="entry name" value="Sig_transdc_His_kin_internal"/>
</dbReference>
<feature type="transmembrane region" description="Helical" evidence="14">
    <location>
        <begin position="207"/>
        <end position="232"/>
    </location>
</feature>
<evidence type="ECO:0000256" key="4">
    <source>
        <dbReference type="ARBA" id="ARBA00022475"/>
    </source>
</evidence>
<keyword evidence="6" id="KW-0808">Transferase</keyword>
<evidence type="ECO:0000256" key="12">
    <source>
        <dbReference type="PROSITE-ProRule" id="PRU00169"/>
    </source>
</evidence>